<dbReference type="AlphaFoldDB" id="A0A1S9N3M5"/>
<protein>
    <submittedName>
        <fullName evidence="1">Uncharacterized protein</fullName>
    </submittedName>
</protein>
<comment type="caution">
    <text evidence="1">The sequence shown here is derived from an EMBL/GenBank/DDBJ whole genome shotgun (WGS) entry which is preliminary data.</text>
</comment>
<organism evidence="1 2">
    <name type="scientific">Clostridium beijerinckii</name>
    <name type="common">Clostridium MP</name>
    <dbReference type="NCBI Taxonomy" id="1520"/>
    <lineage>
        <taxon>Bacteria</taxon>
        <taxon>Bacillati</taxon>
        <taxon>Bacillota</taxon>
        <taxon>Clostridia</taxon>
        <taxon>Eubacteriales</taxon>
        <taxon>Clostridiaceae</taxon>
        <taxon>Clostridium</taxon>
    </lineage>
</organism>
<gene>
    <name evidence="1" type="ORF">CBEIBR21_17910</name>
</gene>
<proteinExistence type="predicted"/>
<sequence length="194" mass="21383">MARRNKNKIPKSDFDAEEDLDVCGFTSEPIATGECISSFSFDDDSINEIKLDVTTNTENSSNVDTSSNIPNNTVNFAIGPSNEQKINSPAASNNIYTSNTNNKSNTTMISNNQITLNKTTTLEDNRKAPVVNGMAPPINGEYLDIKRTYMLRASTVRKINELKSIHPELNTYVSTIVDLAIAHYYDHIINGGSQ</sequence>
<accession>A0A1S9N3M5</accession>
<dbReference type="RefSeq" id="WP_078116522.1">
    <property type="nucleotide sequence ID" value="NZ_MWMH01000006.1"/>
</dbReference>
<evidence type="ECO:0000313" key="2">
    <source>
        <dbReference type="Proteomes" id="UP000190959"/>
    </source>
</evidence>
<dbReference type="EMBL" id="MWMH01000006">
    <property type="protein sequence ID" value="OOP72128.1"/>
    <property type="molecule type" value="Genomic_DNA"/>
</dbReference>
<reference evidence="1 2" key="1">
    <citation type="submission" date="2017-02" db="EMBL/GenBank/DDBJ databases">
        <title>Genome sequence of Clostridium beijerinckii Br21.</title>
        <authorList>
            <person name="Fonseca B.C."/>
            <person name="Guazzaroni M.E."/>
            <person name="Riano-Pachon D.M."/>
            <person name="Reginatto V."/>
        </authorList>
    </citation>
    <scope>NUCLEOTIDE SEQUENCE [LARGE SCALE GENOMIC DNA]</scope>
    <source>
        <strain evidence="1 2">Br21</strain>
    </source>
</reference>
<dbReference type="Proteomes" id="UP000190959">
    <property type="component" value="Unassembled WGS sequence"/>
</dbReference>
<evidence type="ECO:0000313" key="1">
    <source>
        <dbReference type="EMBL" id="OOP72128.1"/>
    </source>
</evidence>
<name>A0A1S9N3M5_CLOBE</name>